<protein>
    <recommendedName>
        <fullName evidence="5">Cingulin</fullName>
    </recommendedName>
</protein>
<dbReference type="STRING" id="244447.ENSCSEP00000003142"/>
<feature type="compositionally biased region" description="Gly residues" evidence="6">
    <location>
        <begin position="103"/>
        <end position="112"/>
    </location>
</feature>
<evidence type="ECO:0000256" key="1">
    <source>
        <dbReference type="ARBA" id="ARBA00004435"/>
    </source>
</evidence>
<dbReference type="PANTHER" id="PTHR46349:SF4">
    <property type="entry name" value="CINGULIN"/>
    <property type="match status" value="1"/>
</dbReference>
<proteinExistence type="inferred from homology"/>
<feature type="compositionally biased region" description="Polar residues" evidence="6">
    <location>
        <begin position="207"/>
        <end position="226"/>
    </location>
</feature>
<dbReference type="Proteomes" id="UP000265120">
    <property type="component" value="Chromosome 13"/>
</dbReference>
<evidence type="ECO:0000313" key="8">
    <source>
        <dbReference type="Ensembl" id="ENSCSEP00000003142.1"/>
    </source>
</evidence>
<dbReference type="Gene3D" id="1.10.287.1490">
    <property type="match status" value="1"/>
</dbReference>
<feature type="compositionally biased region" description="Gly residues" evidence="6">
    <location>
        <begin position="146"/>
        <end position="159"/>
    </location>
</feature>
<keyword evidence="2" id="KW-0796">Tight junction</keyword>
<comment type="similarity">
    <text evidence="4">Belongs to the cingulin family.</text>
</comment>
<feature type="region of interest" description="Disordered" evidence="6">
    <location>
        <begin position="87"/>
        <end position="266"/>
    </location>
</feature>
<dbReference type="GO" id="GO:0016459">
    <property type="term" value="C:myosin complex"/>
    <property type="evidence" value="ECO:0007669"/>
    <property type="project" value="InterPro"/>
</dbReference>
<dbReference type="Ensembl" id="ENSCSET00000003187.1">
    <property type="protein sequence ID" value="ENSCSEP00000003142.1"/>
    <property type="gene ID" value="ENSCSEG00000002061.1"/>
</dbReference>
<keyword evidence="9" id="KW-1185">Reference proteome</keyword>
<dbReference type="InterPro" id="IPR002928">
    <property type="entry name" value="Myosin_tail"/>
</dbReference>
<feature type="region of interest" description="Disordered" evidence="6">
    <location>
        <begin position="1121"/>
        <end position="1144"/>
    </location>
</feature>
<feature type="region of interest" description="Disordered" evidence="6">
    <location>
        <begin position="1"/>
        <end position="24"/>
    </location>
</feature>
<feature type="compositionally biased region" description="Basic and acidic residues" evidence="6">
    <location>
        <begin position="125"/>
        <end position="139"/>
    </location>
</feature>
<dbReference type="GO" id="GO:0000226">
    <property type="term" value="P:microtubule cytoskeleton organization"/>
    <property type="evidence" value="ECO:0007669"/>
    <property type="project" value="TreeGrafter"/>
</dbReference>
<dbReference type="Pfam" id="PF01576">
    <property type="entry name" value="Myosin_tail_1"/>
    <property type="match status" value="1"/>
</dbReference>
<organism evidence="8 9">
    <name type="scientific">Cynoglossus semilaevis</name>
    <name type="common">Tongue sole</name>
    <dbReference type="NCBI Taxonomy" id="244447"/>
    <lineage>
        <taxon>Eukaryota</taxon>
        <taxon>Metazoa</taxon>
        <taxon>Chordata</taxon>
        <taxon>Craniata</taxon>
        <taxon>Vertebrata</taxon>
        <taxon>Euteleostomi</taxon>
        <taxon>Actinopterygii</taxon>
        <taxon>Neopterygii</taxon>
        <taxon>Teleostei</taxon>
        <taxon>Neoteleostei</taxon>
        <taxon>Acanthomorphata</taxon>
        <taxon>Carangaria</taxon>
        <taxon>Pleuronectiformes</taxon>
        <taxon>Pleuronectoidei</taxon>
        <taxon>Cynoglossidae</taxon>
        <taxon>Cynoglossinae</taxon>
        <taxon>Cynoglossus</taxon>
    </lineage>
</organism>
<reference evidence="8 9" key="1">
    <citation type="journal article" date="2014" name="Nat. Genet.">
        <title>Whole-genome sequence of a flatfish provides insights into ZW sex chromosome evolution and adaptation to a benthic lifestyle.</title>
        <authorList>
            <person name="Chen S."/>
            <person name="Zhang G."/>
            <person name="Shao C."/>
            <person name="Huang Q."/>
            <person name="Liu G."/>
            <person name="Zhang P."/>
            <person name="Song W."/>
            <person name="An N."/>
            <person name="Chalopin D."/>
            <person name="Volff J.N."/>
            <person name="Hong Y."/>
            <person name="Li Q."/>
            <person name="Sha Z."/>
            <person name="Zhou H."/>
            <person name="Xie M."/>
            <person name="Yu Q."/>
            <person name="Liu Y."/>
            <person name="Xiang H."/>
            <person name="Wang N."/>
            <person name="Wu K."/>
            <person name="Yang C."/>
            <person name="Zhou Q."/>
            <person name="Liao X."/>
            <person name="Yang L."/>
            <person name="Hu Q."/>
            <person name="Zhang J."/>
            <person name="Meng L."/>
            <person name="Jin L."/>
            <person name="Tian Y."/>
            <person name="Lian J."/>
            <person name="Yang J."/>
            <person name="Miao G."/>
            <person name="Liu S."/>
            <person name="Liang Z."/>
            <person name="Yan F."/>
            <person name="Li Y."/>
            <person name="Sun B."/>
            <person name="Zhang H."/>
            <person name="Zhang J."/>
            <person name="Zhu Y."/>
            <person name="Du M."/>
            <person name="Zhao Y."/>
            <person name="Schartl M."/>
            <person name="Tang Q."/>
            <person name="Wang J."/>
        </authorList>
    </citation>
    <scope>NUCLEOTIDE SEQUENCE</scope>
</reference>
<evidence type="ECO:0000256" key="3">
    <source>
        <dbReference type="ARBA" id="ARBA00023054"/>
    </source>
</evidence>
<dbReference type="GO" id="GO:0005923">
    <property type="term" value="C:bicellular tight junction"/>
    <property type="evidence" value="ECO:0007669"/>
    <property type="project" value="TreeGrafter"/>
</dbReference>
<dbReference type="PANTHER" id="PTHR46349">
    <property type="entry name" value="CINGULIN-LIKE PROTEIN 1-RELATED"/>
    <property type="match status" value="1"/>
</dbReference>
<reference evidence="8" key="3">
    <citation type="submission" date="2025-09" db="UniProtKB">
        <authorList>
            <consortium name="Ensembl"/>
        </authorList>
    </citation>
    <scope>IDENTIFICATION</scope>
</reference>
<feature type="region of interest" description="Disordered" evidence="6">
    <location>
        <begin position="1079"/>
        <end position="1105"/>
    </location>
</feature>
<comment type="subcellular location">
    <subcellularLocation>
        <location evidence="1">Cell junction</location>
        <location evidence="1">Tight junction</location>
    </subcellularLocation>
</comment>
<evidence type="ECO:0000313" key="9">
    <source>
        <dbReference type="Proteomes" id="UP000265120"/>
    </source>
</evidence>
<evidence type="ECO:0000256" key="2">
    <source>
        <dbReference type="ARBA" id="ARBA00022427"/>
    </source>
</evidence>
<keyword evidence="2" id="KW-0965">Cell junction</keyword>
<dbReference type="AlphaFoldDB" id="A0A3P8UL73"/>
<evidence type="ECO:0000256" key="6">
    <source>
        <dbReference type="SAM" id="MobiDB-lite"/>
    </source>
</evidence>
<dbReference type="InParanoid" id="A0A3P8UL73"/>
<accession>A0A3P8UL73</accession>
<feature type="compositionally biased region" description="Polar residues" evidence="6">
    <location>
        <begin position="185"/>
        <end position="194"/>
    </location>
</feature>
<dbReference type="GO" id="GO:0008017">
    <property type="term" value="F:microtubule binding"/>
    <property type="evidence" value="ECO:0007669"/>
    <property type="project" value="TreeGrafter"/>
</dbReference>
<reference evidence="8" key="2">
    <citation type="submission" date="2025-08" db="UniProtKB">
        <authorList>
            <consortium name="Ensembl"/>
        </authorList>
    </citation>
    <scope>IDENTIFICATION</scope>
</reference>
<evidence type="ECO:0000259" key="7">
    <source>
        <dbReference type="Pfam" id="PF01576"/>
    </source>
</evidence>
<keyword evidence="3" id="KW-0175">Coiled coil</keyword>
<evidence type="ECO:0000256" key="4">
    <source>
        <dbReference type="ARBA" id="ARBA00038467"/>
    </source>
</evidence>
<dbReference type="OMA" id="HWREMFQ"/>
<feature type="domain" description="Myosin tail" evidence="7">
    <location>
        <begin position="869"/>
        <end position="1116"/>
    </location>
</feature>
<name>A0A3P8UL73_CYNSE</name>
<dbReference type="GeneTree" id="ENSGT00940000154489"/>
<sequence>MMDDGEDRDSSICAPSSGRKTPVDYGVQVRFVDEYLHSGPGKPVPQPKYGVAVRVQGIAGQPYVVLKDGQKGDSYGVQLKTHYSPGYNSLPRNRESETQVVDAGGGGGGRDQGGALRRAQSHGSLLDRDGEGGYEDFHLSRPPGDGKSGSYGNLDGGIGLRAERDQTQRVSGRDGSMQRNMWGGSHQTGLNGTLQPGKKSHSHQDPPHQTNEFQSNQRQTNVSRQVNRFDGGQTVDQRRPPAPEHSANQRTSPGRYPSAAAPQASLSEAQVTPDLLLDQGQSAEMSSEEEQLMQNVYNILKQGTKENDVVIRHKVKLILQRIEKNTKPKDEWMREKRELERNIVELQTALRAGRGHSDATLKDELESCLDENLQLREMVDRKKTELNETQSELTQLRMERENAEARARAMEDQLAGLQDELRRENGSKTDLMSCQTQLMEVCQLKHKLEETLRQKERELTALKGALKDEVATHDKEIEVLREQYRVDMEKLRSSMEQVSESHAGIEAERLRVNASVRTLQQQLEDCRDESSHWMEQFHATRDELRTTKQDLLQTRLEKEEFEEELKELQERVSTMKQQTIDHSQTQALNQELQRNTADLQKSKSELEKQRTEFDKKVMEVIALKKSHQEQEAELKYEIDRLKGQLQRAKDDYARAQEKNKKLPDPATVSELEKKLDDTRTEITQLKENLVLTEIKLEESKMNLNKTQMELASLEESQQEQKNANVRLKDKVSRLEAQLQTSATESSEVELNLHSEVRSLRSELDEANRKVSRLNQEHRELTVRLQDVEKEKQTLLENVTQLEDTKRRQERSLDKLNKEFETLTKSSAEEAQTLKAQLEEQKEKARKEIQEVQRHGTDAQTELERRSVSVKRLEEEVARQKKELLVVSEERDNHQLDKELLSNRLRHLEGELETSKNSYNEKTREIRILEDKLKRIELELEEEKNSVEMLSDRVSRSRDQIDQLRSELMQERSSKQDLELDKNTMERHLKELRTRVVDMEGQTRSSAGVSQLENKILELEERLRSEEREKNTVVASQRRLERKLKDLNLTLDEERQSHTEQRDQFALRVKALKRQVDESETELERLDGLRRKAQRDMEEQMETKEALQSRIAALEAELKRKTQAAKRSALDSSALSSDDDDDSLYDQTSITSILTESNLQTSSC</sequence>
<evidence type="ECO:0000256" key="5">
    <source>
        <dbReference type="ARBA" id="ARBA00044075"/>
    </source>
</evidence>